<evidence type="ECO:0000256" key="4">
    <source>
        <dbReference type="ARBA" id="ARBA00023136"/>
    </source>
</evidence>
<dbReference type="Gene3D" id="3.30.70.270">
    <property type="match status" value="1"/>
</dbReference>
<keyword evidence="4 5" id="KW-0472">Membrane</keyword>
<evidence type="ECO:0000256" key="3">
    <source>
        <dbReference type="ARBA" id="ARBA00022989"/>
    </source>
</evidence>
<dbReference type="InterPro" id="IPR052163">
    <property type="entry name" value="DGC-Regulatory_Protein"/>
</dbReference>
<dbReference type="EMBL" id="FNDD01000029">
    <property type="protein sequence ID" value="SDH78921.1"/>
    <property type="molecule type" value="Genomic_DNA"/>
</dbReference>
<evidence type="ECO:0000256" key="2">
    <source>
        <dbReference type="ARBA" id="ARBA00022692"/>
    </source>
</evidence>
<keyword evidence="2 5" id="KW-0812">Transmembrane</keyword>
<evidence type="ECO:0000313" key="8">
    <source>
        <dbReference type="EMBL" id="SDH78921.1"/>
    </source>
</evidence>
<dbReference type="PROSITE" id="PS50839">
    <property type="entry name" value="CHASE"/>
    <property type="match status" value="1"/>
</dbReference>
<dbReference type="CDD" id="cd01949">
    <property type="entry name" value="GGDEF"/>
    <property type="match status" value="1"/>
</dbReference>
<keyword evidence="9" id="KW-1185">Reference proteome</keyword>
<dbReference type="AlphaFoldDB" id="A0A1G8F9U6"/>
<proteinExistence type="predicted"/>
<dbReference type="SUPFAM" id="SSF55073">
    <property type="entry name" value="Nucleotide cyclase"/>
    <property type="match status" value="1"/>
</dbReference>
<evidence type="ECO:0000256" key="5">
    <source>
        <dbReference type="SAM" id="Phobius"/>
    </source>
</evidence>
<dbReference type="SMART" id="SM00267">
    <property type="entry name" value="GGDEF"/>
    <property type="match status" value="1"/>
</dbReference>
<dbReference type="InterPro" id="IPR006189">
    <property type="entry name" value="CHASE_dom"/>
</dbReference>
<dbReference type="GO" id="GO:0007165">
    <property type="term" value="P:signal transduction"/>
    <property type="evidence" value="ECO:0007669"/>
    <property type="project" value="UniProtKB-ARBA"/>
</dbReference>
<dbReference type="Pfam" id="PF03924">
    <property type="entry name" value="CHASE"/>
    <property type="match status" value="1"/>
</dbReference>
<dbReference type="InterPro" id="IPR042240">
    <property type="entry name" value="CHASE_sf"/>
</dbReference>
<dbReference type="GO" id="GO:0003824">
    <property type="term" value="F:catalytic activity"/>
    <property type="evidence" value="ECO:0007669"/>
    <property type="project" value="UniProtKB-ARBA"/>
</dbReference>
<dbReference type="RefSeq" id="WP_093277983.1">
    <property type="nucleotide sequence ID" value="NZ_FNDD01000029.1"/>
</dbReference>
<dbReference type="PROSITE" id="PS50887">
    <property type="entry name" value="GGDEF"/>
    <property type="match status" value="1"/>
</dbReference>
<organism evidence="8 9">
    <name type="scientific">Vibrio xiamenensis</name>
    <dbReference type="NCBI Taxonomy" id="861298"/>
    <lineage>
        <taxon>Bacteria</taxon>
        <taxon>Pseudomonadati</taxon>
        <taxon>Pseudomonadota</taxon>
        <taxon>Gammaproteobacteria</taxon>
        <taxon>Vibrionales</taxon>
        <taxon>Vibrionaceae</taxon>
        <taxon>Vibrio</taxon>
    </lineage>
</organism>
<protein>
    <submittedName>
        <fullName evidence="8">Diguanylate cyclase (GGDEF) domain-containing protein</fullName>
    </submittedName>
</protein>
<dbReference type="STRING" id="861298.SAMN04488136_12947"/>
<dbReference type="InterPro" id="IPR000160">
    <property type="entry name" value="GGDEF_dom"/>
</dbReference>
<evidence type="ECO:0000259" key="7">
    <source>
        <dbReference type="PROSITE" id="PS50887"/>
    </source>
</evidence>
<dbReference type="InterPro" id="IPR043128">
    <property type="entry name" value="Rev_trsase/Diguanyl_cyclase"/>
</dbReference>
<dbReference type="Proteomes" id="UP000198854">
    <property type="component" value="Unassembled WGS sequence"/>
</dbReference>
<keyword evidence="3 5" id="KW-1133">Transmembrane helix</keyword>
<dbReference type="PANTHER" id="PTHR46663">
    <property type="entry name" value="DIGUANYLATE CYCLASE DGCT-RELATED"/>
    <property type="match status" value="1"/>
</dbReference>
<dbReference type="OrthoDB" id="9812260at2"/>
<evidence type="ECO:0000256" key="1">
    <source>
        <dbReference type="ARBA" id="ARBA00004370"/>
    </source>
</evidence>
<gene>
    <name evidence="8" type="ORF">SAMN04488136_12947</name>
</gene>
<feature type="domain" description="CHASE" evidence="6">
    <location>
        <begin position="108"/>
        <end position="236"/>
    </location>
</feature>
<feature type="transmembrane region" description="Helical" evidence="5">
    <location>
        <begin position="12"/>
        <end position="36"/>
    </location>
</feature>
<dbReference type="GO" id="GO:0016020">
    <property type="term" value="C:membrane"/>
    <property type="evidence" value="ECO:0007669"/>
    <property type="project" value="UniProtKB-SubCell"/>
</dbReference>
<dbReference type="PANTHER" id="PTHR46663:SF2">
    <property type="entry name" value="GGDEF DOMAIN-CONTAINING PROTEIN"/>
    <property type="match status" value="1"/>
</dbReference>
<dbReference type="SMART" id="SM01079">
    <property type="entry name" value="CHASE"/>
    <property type="match status" value="1"/>
</dbReference>
<feature type="domain" description="GGDEF" evidence="7">
    <location>
        <begin position="323"/>
        <end position="454"/>
    </location>
</feature>
<dbReference type="InterPro" id="IPR029787">
    <property type="entry name" value="Nucleotide_cyclase"/>
</dbReference>
<evidence type="ECO:0000313" key="9">
    <source>
        <dbReference type="Proteomes" id="UP000198854"/>
    </source>
</evidence>
<feature type="transmembrane region" description="Helical" evidence="5">
    <location>
        <begin position="263"/>
        <end position="284"/>
    </location>
</feature>
<comment type="subcellular location">
    <subcellularLocation>
        <location evidence="1">Membrane</location>
    </subcellularLocation>
</comment>
<sequence length="454" mass="51259">MFSNTIRKNNLLFSLLSVVFIVLAVSIINGLSGYFVNNETAKVERVVTKNLALVRSKFEATLFMDTYLADSLATVVTIDPKFATDNWQTIAAKLLQKARFVRNVGLAPNNVISKVYPIEGNEGAIGFDFRTQPNQLRTVLLAKQTQQVIIDGPLTLVQGGTGLIARYPIFSDYPINQTYWGTVSVVMDYEKLLEDIGIKDFSGAQIALRQPSASNSTERVFYGDNTIFEGPDVLYSVMLPNGSWEMAAKFNLSDMEHIQDTRLIVNFFGYSVAFLLYTIMFLHYRNYRRVHKASLHDELTRLPNRRFMLSLLNKQMKPSDTPQPFALLNIDLNDFKRVNDELGHEAGDELLKHVAKELQGCVRNSDTVARFGGDEFIVQLQNVATVENVEVVIHKIRQALEGHVLHWGEEQIQPSLSIGYTFYHGQSTNVKQLLSEADQAMYQQKSLYKPKAAV</sequence>
<dbReference type="Gene3D" id="3.30.450.350">
    <property type="entry name" value="CHASE domain"/>
    <property type="match status" value="1"/>
</dbReference>
<evidence type="ECO:0000259" key="6">
    <source>
        <dbReference type="PROSITE" id="PS50839"/>
    </source>
</evidence>
<accession>A0A1G8F9U6</accession>
<dbReference type="NCBIfam" id="TIGR00254">
    <property type="entry name" value="GGDEF"/>
    <property type="match status" value="1"/>
</dbReference>
<name>A0A1G8F9U6_9VIBR</name>
<dbReference type="Pfam" id="PF00990">
    <property type="entry name" value="GGDEF"/>
    <property type="match status" value="1"/>
</dbReference>
<reference evidence="8 9" key="1">
    <citation type="submission" date="2016-10" db="EMBL/GenBank/DDBJ databases">
        <authorList>
            <person name="de Groot N.N."/>
        </authorList>
    </citation>
    <scope>NUCLEOTIDE SEQUENCE [LARGE SCALE GENOMIC DNA]</scope>
    <source>
        <strain evidence="8 9">CGMCC 1.10228</strain>
    </source>
</reference>